<evidence type="ECO:0000313" key="3">
    <source>
        <dbReference type="EMBL" id="OGC52073.1"/>
    </source>
</evidence>
<comment type="caution">
    <text evidence="3">The sequence shown here is derived from an EMBL/GenBank/DDBJ whole genome shotgun (WGS) entry which is preliminary data.</text>
</comment>
<dbReference type="PANTHER" id="PTHR33392">
    <property type="entry name" value="POLYISOPRENYL-TEICHOIC ACID--PEPTIDOGLYCAN TEICHOIC ACID TRANSFERASE TAGU"/>
    <property type="match status" value="1"/>
</dbReference>
<protein>
    <recommendedName>
        <fullName evidence="2">LytR/CpsA/Psr regulator C-terminal domain-containing protein</fullName>
    </recommendedName>
</protein>
<dbReference type="AlphaFoldDB" id="A0A1F4V645"/>
<accession>A0A1F4V645</accession>
<dbReference type="InterPro" id="IPR027381">
    <property type="entry name" value="LytR/CpsA/Psr_C"/>
</dbReference>
<reference evidence="3 4" key="1">
    <citation type="journal article" date="2016" name="Nat. Commun.">
        <title>Thousands of microbial genomes shed light on interconnected biogeochemical processes in an aquifer system.</title>
        <authorList>
            <person name="Anantharaman K."/>
            <person name="Brown C.T."/>
            <person name="Hug L.A."/>
            <person name="Sharon I."/>
            <person name="Castelle C.J."/>
            <person name="Probst A.J."/>
            <person name="Thomas B.C."/>
            <person name="Singh A."/>
            <person name="Wilkins M.J."/>
            <person name="Karaoz U."/>
            <person name="Brodie E.L."/>
            <person name="Williams K.H."/>
            <person name="Hubbard S.S."/>
            <person name="Banfield J.F."/>
        </authorList>
    </citation>
    <scope>NUCLEOTIDE SEQUENCE [LARGE SCALE GENOMIC DNA]</scope>
</reference>
<dbReference type="PANTHER" id="PTHR33392:SF6">
    <property type="entry name" value="POLYISOPRENYL-TEICHOIC ACID--PEPTIDOGLYCAN TEICHOIC ACID TRANSFERASE TAGU"/>
    <property type="match status" value="1"/>
</dbReference>
<name>A0A1F4V645_UNCKA</name>
<keyword evidence="1" id="KW-0812">Transmembrane</keyword>
<feature type="domain" description="LytR/CpsA/Psr regulator C-terminal" evidence="2">
    <location>
        <begin position="273"/>
        <end position="354"/>
    </location>
</feature>
<organism evidence="3 4">
    <name type="scientific">candidate division WWE3 bacterium RIFCSPLOWO2_01_FULL_39_13</name>
    <dbReference type="NCBI Taxonomy" id="1802624"/>
    <lineage>
        <taxon>Bacteria</taxon>
        <taxon>Katanobacteria</taxon>
    </lineage>
</organism>
<sequence length="363" mass="41722">MPKRHKVFLRGFSAKVFSQTKGHKLWQKEQLGRQRKNILRFLIILALAAIIFNLVFRFSQVTSLIFRPFNKLPSTLNYEKGLDFKTRVNILLINLKSDQVEELALLSYEQKEESLVVIFIPREVEVSLPKNYGTQPLYSSYWLGQTEKEKKGIDILLSSVQIALAVPIDGYIALEEVHFSEENLKKLKEQLFSFNFFLKPLKKGWPPKQIKTSLSLKDFLQLSWKTKNTRSLDKLEFIYLDKTLKGATFDPQLLDNTISENLLDTNLASEAKKIEIRNATQVSGMGNFVSRVIANMGLEVVSVKNEEQTTETLIYAKESSRSVAKLSRFLQAKITKKELPNSQGDIVIVLGRDFYHRLELISD</sequence>
<evidence type="ECO:0000256" key="1">
    <source>
        <dbReference type="SAM" id="Phobius"/>
    </source>
</evidence>
<dbReference type="STRING" id="1802624.A2982_02535"/>
<dbReference type="Pfam" id="PF13399">
    <property type="entry name" value="LytR_C"/>
    <property type="match status" value="1"/>
</dbReference>
<dbReference type="Proteomes" id="UP000178771">
    <property type="component" value="Unassembled WGS sequence"/>
</dbReference>
<gene>
    <name evidence="3" type="ORF">A2982_02535</name>
</gene>
<keyword evidence="1" id="KW-0472">Membrane</keyword>
<feature type="transmembrane region" description="Helical" evidence="1">
    <location>
        <begin position="38"/>
        <end position="56"/>
    </location>
</feature>
<proteinExistence type="predicted"/>
<keyword evidence="1" id="KW-1133">Transmembrane helix</keyword>
<evidence type="ECO:0000259" key="2">
    <source>
        <dbReference type="Pfam" id="PF13399"/>
    </source>
</evidence>
<dbReference type="InterPro" id="IPR050922">
    <property type="entry name" value="LytR/CpsA/Psr_CW_biosynth"/>
</dbReference>
<evidence type="ECO:0000313" key="4">
    <source>
        <dbReference type="Proteomes" id="UP000178771"/>
    </source>
</evidence>
<dbReference type="EMBL" id="MEVH01000006">
    <property type="protein sequence ID" value="OGC52073.1"/>
    <property type="molecule type" value="Genomic_DNA"/>
</dbReference>